<evidence type="ECO:0000256" key="6">
    <source>
        <dbReference type="SAM" id="MobiDB-lite"/>
    </source>
</evidence>
<organism evidence="7 8">
    <name type="scientific">Candidatus Nealsonbacteria bacterium RIFCSPLOWO2_01_FULL_43_32</name>
    <dbReference type="NCBI Taxonomy" id="1801672"/>
    <lineage>
        <taxon>Bacteria</taxon>
        <taxon>Candidatus Nealsoniibacteriota</taxon>
    </lineage>
</organism>
<evidence type="ECO:0000313" key="8">
    <source>
        <dbReference type="Proteomes" id="UP000178647"/>
    </source>
</evidence>
<dbReference type="EMBL" id="MHMH01000018">
    <property type="protein sequence ID" value="OGZ24167.1"/>
    <property type="molecule type" value="Genomic_DNA"/>
</dbReference>
<keyword evidence="3 5" id="KW-0687">Ribonucleoprotein</keyword>
<feature type="compositionally biased region" description="Basic residues" evidence="6">
    <location>
        <begin position="30"/>
        <end position="42"/>
    </location>
</feature>
<evidence type="ECO:0000256" key="3">
    <source>
        <dbReference type="ARBA" id="ARBA00023274"/>
    </source>
</evidence>
<evidence type="ECO:0000256" key="4">
    <source>
        <dbReference type="ARBA" id="ARBA00071664"/>
    </source>
</evidence>
<comment type="similarity">
    <text evidence="1 5">Belongs to the bacterial ribosomal protein bL35 family.</text>
</comment>
<gene>
    <name evidence="5" type="primary">rpmI</name>
    <name evidence="7" type="ORF">A2896_02845</name>
</gene>
<evidence type="ECO:0000256" key="1">
    <source>
        <dbReference type="ARBA" id="ARBA00006598"/>
    </source>
</evidence>
<dbReference type="NCBIfam" id="TIGR00001">
    <property type="entry name" value="rpmI_bact"/>
    <property type="match status" value="1"/>
</dbReference>
<evidence type="ECO:0000256" key="2">
    <source>
        <dbReference type="ARBA" id="ARBA00022980"/>
    </source>
</evidence>
<dbReference type="SUPFAM" id="SSF143034">
    <property type="entry name" value="L35p-like"/>
    <property type="match status" value="1"/>
</dbReference>
<dbReference type="InterPro" id="IPR001706">
    <property type="entry name" value="Ribosomal_bL35"/>
</dbReference>
<dbReference type="FunFam" id="4.10.410.60:FF:000001">
    <property type="entry name" value="50S ribosomal protein L35"/>
    <property type="match status" value="1"/>
</dbReference>
<reference evidence="7 8" key="1">
    <citation type="journal article" date="2016" name="Nat. Commun.">
        <title>Thousands of microbial genomes shed light on interconnected biogeochemical processes in an aquifer system.</title>
        <authorList>
            <person name="Anantharaman K."/>
            <person name="Brown C.T."/>
            <person name="Hug L.A."/>
            <person name="Sharon I."/>
            <person name="Castelle C.J."/>
            <person name="Probst A.J."/>
            <person name="Thomas B.C."/>
            <person name="Singh A."/>
            <person name="Wilkins M.J."/>
            <person name="Karaoz U."/>
            <person name="Brodie E.L."/>
            <person name="Williams K.H."/>
            <person name="Hubbard S.S."/>
            <person name="Banfield J.F."/>
        </authorList>
    </citation>
    <scope>NUCLEOTIDE SEQUENCE [LARGE SCALE GENOMIC DNA]</scope>
</reference>
<protein>
    <recommendedName>
        <fullName evidence="4 5">Large ribosomal subunit protein bL35</fullName>
    </recommendedName>
</protein>
<name>A0A1G2EED3_9BACT</name>
<dbReference type="Proteomes" id="UP000178647">
    <property type="component" value="Unassembled WGS sequence"/>
</dbReference>
<evidence type="ECO:0000256" key="5">
    <source>
        <dbReference type="HAMAP-Rule" id="MF_00514"/>
    </source>
</evidence>
<dbReference type="Gene3D" id="4.10.410.60">
    <property type="match status" value="1"/>
</dbReference>
<dbReference type="HAMAP" id="MF_00514">
    <property type="entry name" value="Ribosomal_bL35"/>
    <property type="match status" value="1"/>
</dbReference>
<accession>A0A1G2EED3</accession>
<sequence length="61" mass="7172">MKTRKSITKRFKITKNGKMLRRMTGQDHLRAKKSSKRRRAGRKWVPVSKSEAKKIKALLGY</sequence>
<dbReference type="PANTHER" id="PTHR33343">
    <property type="entry name" value="54S RIBOSOMAL PROTEIN BL35M"/>
    <property type="match status" value="1"/>
</dbReference>
<proteinExistence type="inferred from homology"/>
<dbReference type="STRING" id="1801672.A2896_02845"/>
<dbReference type="GO" id="GO:0006412">
    <property type="term" value="P:translation"/>
    <property type="evidence" value="ECO:0007669"/>
    <property type="project" value="UniProtKB-UniRule"/>
</dbReference>
<dbReference type="PANTHER" id="PTHR33343:SF1">
    <property type="entry name" value="LARGE RIBOSOMAL SUBUNIT PROTEIN BL35M"/>
    <property type="match status" value="1"/>
</dbReference>
<dbReference type="GO" id="GO:0003735">
    <property type="term" value="F:structural constituent of ribosome"/>
    <property type="evidence" value="ECO:0007669"/>
    <property type="project" value="InterPro"/>
</dbReference>
<evidence type="ECO:0000313" key="7">
    <source>
        <dbReference type="EMBL" id="OGZ24167.1"/>
    </source>
</evidence>
<dbReference type="Pfam" id="PF01632">
    <property type="entry name" value="Ribosomal_L35p"/>
    <property type="match status" value="1"/>
</dbReference>
<dbReference type="AlphaFoldDB" id="A0A1G2EED3"/>
<dbReference type="InterPro" id="IPR021137">
    <property type="entry name" value="Ribosomal_bL35-like"/>
</dbReference>
<dbReference type="InterPro" id="IPR037229">
    <property type="entry name" value="Ribosomal_bL35_sf"/>
</dbReference>
<comment type="caution">
    <text evidence="7">The sequence shown here is derived from an EMBL/GenBank/DDBJ whole genome shotgun (WGS) entry which is preliminary data.</text>
</comment>
<keyword evidence="2 5" id="KW-0689">Ribosomal protein</keyword>
<dbReference type="GO" id="GO:0015934">
    <property type="term" value="C:large ribosomal subunit"/>
    <property type="evidence" value="ECO:0007669"/>
    <property type="project" value="TreeGrafter"/>
</dbReference>
<feature type="region of interest" description="Disordered" evidence="6">
    <location>
        <begin position="24"/>
        <end position="48"/>
    </location>
</feature>